<name>D9QM90_BRESC</name>
<dbReference type="BioCyc" id="BSUB633149:G1GM8-2714-MONOMER"/>
<dbReference type="Proteomes" id="UP000002696">
    <property type="component" value="Chromosome"/>
</dbReference>
<evidence type="ECO:0000259" key="3">
    <source>
        <dbReference type="Pfam" id="PF08719"/>
    </source>
</evidence>
<dbReference type="Pfam" id="PF08719">
    <property type="entry name" value="NADAR"/>
    <property type="match status" value="1"/>
</dbReference>
<dbReference type="RefSeq" id="WP_013270117.1">
    <property type="nucleotide sequence ID" value="NC_014375.1"/>
</dbReference>
<dbReference type="SUPFAM" id="SSF143990">
    <property type="entry name" value="YbiA-like"/>
    <property type="match status" value="1"/>
</dbReference>
<dbReference type="NCBIfam" id="TIGR02464">
    <property type="entry name" value="ribofla_fusion"/>
    <property type="match status" value="1"/>
</dbReference>
<comment type="catalytic activity">
    <reaction evidence="1">
        <text>5-amino-6-(5-phospho-D-ribosylamino)uracil + H2O = 5,6-diaminouracil + D-ribose 5-phosphate</text>
        <dbReference type="Rhea" id="RHEA:55020"/>
        <dbReference type="ChEBI" id="CHEBI:15377"/>
        <dbReference type="ChEBI" id="CHEBI:46252"/>
        <dbReference type="ChEBI" id="CHEBI:58453"/>
        <dbReference type="ChEBI" id="CHEBI:78346"/>
    </reaction>
</comment>
<evidence type="ECO:0000256" key="1">
    <source>
        <dbReference type="ARBA" id="ARBA00000022"/>
    </source>
</evidence>
<dbReference type="Gene3D" id="1.10.357.40">
    <property type="entry name" value="YbiA-like"/>
    <property type="match status" value="1"/>
</dbReference>
<dbReference type="CDD" id="cd15457">
    <property type="entry name" value="NADAR"/>
    <property type="match status" value="1"/>
</dbReference>
<dbReference type="STRING" id="633149.Bresu_2709"/>
<dbReference type="OrthoDB" id="164285at2"/>
<feature type="domain" description="NADAR" evidence="3">
    <location>
        <begin position="26"/>
        <end position="170"/>
    </location>
</feature>
<sequence length="171" mass="19123">MAVSTIITEADLPLAASFEGFHPFIKGVFSQWHPTPFAIDGLSFHTAEQWMMFAKARLFADDQQADLILATPDPATQKRLGQRVQNFDQATWDASKINIVYAGNRAKFEQNEGAYRQLKSTSGLMLVEANPRDWIWGAGLAIDDPCLSQPQEWRGVNLLGRILTKVRSDLS</sequence>
<keyword evidence="5" id="KW-1185">Reference proteome</keyword>
<accession>D9QM90</accession>
<evidence type="ECO:0000256" key="2">
    <source>
        <dbReference type="ARBA" id="ARBA00000751"/>
    </source>
</evidence>
<dbReference type="InterPro" id="IPR037238">
    <property type="entry name" value="YbiA-like_sf"/>
</dbReference>
<dbReference type="AlphaFoldDB" id="D9QM90"/>
<evidence type="ECO:0000313" key="5">
    <source>
        <dbReference type="Proteomes" id="UP000002696"/>
    </source>
</evidence>
<dbReference type="eggNOG" id="COG3236">
    <property type="taxonomic scope" value="Bacteria"/>
</dbReference>
<dbReference type="HOGENOM" id="CLU_084247_1_0_5"/>
<comment type="catalytic activity">
    <reaction evidence="2">
        <text>2,5-diamino-6-hydroxy-4-(5-phosphoribosylamino)-pyrimidine + H2O = 2,5,6-triamino-4-hydroxypyrimidine + D-ribose 5-phosphate</text>
        <dbReference type="Rhea" id="RHEA:23436"/>
        <dbReference type="ChEBI" id="CHEBI:15377"/>
        <dbReference type="ChEBI" id="CHEBI:58614"/>
        <dbReference type="ChEBI" id="CHEBI:78346"/>
        <dbReference type="ChEBI" id="CHEBI:137796"/>
    </reaction>
</comment>
<reference evidence="5" key="1">
    <citation type="journal article" date="2011" name="J. Bacteriol.">
        <title>Genome sequences of eight morphologically diverse alphaproteobacteria.</title>
        <authorList>
            <consortium name="US DOE Joint Genome Institute"/>
            <person name="Brown P.J."/>
            <person name="Kysela D.T."/>
            <person name="Buechlein A."/>
            <person name="Hemmerich C."/>
            <person name="Brun Y.V."/>
        </authorList>
    </citation>
    <scope>NUCLEOTIDE SEQUENCE [LARGE SCALE GENOMIC DNA]</scope>
    <source>
        <strain evidence="5">ATCC 15264 / DSM 4735 / LMG 14903 / NBRC 16000 / CB 81</strain>
    </source>
</reference>
<protein>
    <recommendedName>
        <fullName evidence="3">NADAR domain-containing protein</fullName>
    </recommendedName>
</protein>
<organism evidence="4 5">
    <name type="scientific">Brevundimonas subvibrioides (strain ATCC 15264 / DSM 4735 / LMG 14903 / NBRC 16000 / CB 81)</name>
    <name type="common">Caulobacter subvibrioides</name>
    <dbReference type="NCBI Taxonomy" id="633149"/>
    <lineage>
        <taxon>Bacteria</taxon>
        <taxon>Pseudomonadati</taxon>
        <taxon>Pseudomonadota</taxon>
        <taxon>Alphaproteobacteria</taxon>
        <taxon>Caulobacterales</taxon>
        <taxon>Caulobacteraceae</taxon>
        <taxon>Brevundimonas</taxon>
    </lineage>
</organism>
<gene>
    <name evidence="4" type="ordered locus">Bresu_2709</name>
</gene>
<dbReference type="InterPro" id="IPR012816">
    <property type="entry name" value="NADAR"/>
</dbReference>
<dbReference type="InParanoid" id="D9QM90"/>
<proteinExistence type="predicted"/>
<evidence type="ECO:0000313" key="4">
    <source>
        <dbReference type="EMBL" id="ADL02016.1"/>
    </source>
</evidence>
<dbReference type="KEGG" id="bsb:Bresu_2709"/>
<dbReference type="EMBL" id="CP002102">
    <property type="protein sequence ID" value="ADL02016.1"/>
    <property type="molecule type" value="Genomic_DNA"/>
</dbReference>